<proteinExistence type="predicted"/>
<reference evidence="2" key="1">
    <citation type="submission" date="2022-10" db="EMBL/GenBank/DDBJ databases">
        <title>Culturing micro-colonial fungi from biological soil crusts in the Mojave desert and describing Neophaeococcomyces mojavensis, and introducing the new genera and species Taxawa tesnikishii.</title>
        <authorList>
            <person name="Kurbessoian T."/>
            <person name="Stajich J.E."/>
        </authorList>
    </citation>
    <scope>NUCLEOTIDE SEQUENCE</scope>
    <source>
        <strain evidence="2">TK_35</strain>
    </source>
</reference>
<feature type="compositionally biased region" description="Polar residues" evidence="1">
    <location>
        <begin position="196"/>
        <end position="208"/>
    </location>
</feature>
<protein>
    <recommendedName>
        <fullName evidence="4">Myb-like domain-containing protein</fullName>
    </recommendedName>
</protein>
<name>A0AA38YFQ1_9EURO</name>
<feature type="compositionally biased region" description="Polar residues" evidence="1">
    <location>
        <begin position="119"/>
        <end position="129"/>
    </location>
</feature>
<feature type="compositionally biased region" description="Low complexity" evidence="1">
    <location>
        <begin position="233"/>
        <end position="246"/>
    </location>
</feature>
<dbReference type="Proteomes" id="UP001172681">
    <property type="component" value="Unassembled WGS sequence"/>
</dbReference>
<sequence>MSNLFNAPWSNAEKVALLTYILEGAGVDVPAVLLHSINSHALMPMWNDITLPPGRSLNACRKAYEDMMAGTGARSFSSMAVAPFAPQQFDPHAIQGRTASGQEPQPPTHRSIKPRPPRSTESPMASTTAAEGFTILGPYAPDTGIERRKKRGRPTKEEVEERERRLALVGQTYEPKKRPAKKPRPSETPVALSESLAGTSPTLQTPVVQRTEPREETSSGKRKSRRRGEGYEPFSSQAAAPPRASPGESVGERSTDAAQSPSDRLLHRSSERAQAVTALSRDIQQDQSPNLEGPVERSPEGRPSGPPSV</sequence>
<comment type="caution">
    <text evidence="2">The sequence shown here is derived from an EMBL/GenBank/DDBJ whole genome shotgun (WGS) entry which is preliminary data.</text>
</comment>
<gene>
    <name evidence="2" type="ORF">H2204_000344</name>
</gene>
<accession>A0AA38YFQ1</accession>
<feature type="region of interest" description="Disordered" evidence="1">
    <location>
        <begin position="96"/>
        <end position="309"/>
    </location>
</feature>
<evidence type="ECO:0000313" key="2">
    <source>
        <dbReference type="EMBL" id="KAJ9647714.1"/>
    </source>
</evidence>
<dbReference type="AlphaFoldDB" id="A0AA38YFQ1"/>
<feature type="compositionally biased region" description="Basic and acidic residues" evidence="1">
    <location>
        <begin position="154"/>
        <end position="166"/>
    </location>
</feature>
<evidence type="ECO:0000313" key="3">
    <source>
        <dbReference type="Proteomes" id="UP001172681"/>
    </source>
</evidence>
<evidence type="ECO:0008006" key="4">
    <source>
        <dbReference type="Google" id="ProtNLM"/>
    </source>
</evidence>
<organism evidence="2 3">
    <name type="scientific">Knufia peltigerae</name>
    <dbReference type="NCBI Taxonomy" id="1002370"/>
    <lineage>
        <taxon>Eukaryota</taxon>
        <taxon>Fungi</taxon>
        <taxon>Dikarya</taxon>
        <taxon>Ascomycota</taxon>
        <taxon>Pezizomycotina</taxon>
        <taxon>Eurotiomycetes</taxon>
        <taxon>Chaetothyriomycetidae</taxon>
        <taxon>Chaetothyriales</taxon>
        <taxon>Trichomeriaceae</taxon>
        <taxon>Knufia</taxon>
    </lineage>
</organism>
<dbReference type="EMBL" id="JAPDRN010000001">
    <property type="protein sequence ID" value="KAJ9647714.1"/>
    <property type="molecule type" value="Genomic_DNA"/>
</dbReference>
<evidence type="ECO:0000256" key="1">
    <source>
        <dbReference type="SAM" id="MobiDB-lite"/>
    </source>
</evidence>
<keyword evidence="3" id="KW-1185">Reference proteome</keyword>